<dbReference type="EMBL" id="JH611161">
    <property type="protein sequence ID" value="EJP74128.1"/>
    <property type="molecule type" value="Genomic_DNA"/>
</dbReference>
<dbReference type="PANTHER" id="PTHR35272">
    <property type="entry name" value="THIOL:DISULFIDE INTERCHANGE PROTEIN DSBC-RELATED"/>
    <property type="match status" value="1"/>
</dbReference>
<gene>
    <name evidence="10" type="ORF">NT02SARS_1451</name>
</gene>
<dbReference type="InterPro" id="IPR036249">
    <property type="entry name" value="Thioredoxin-like_sf"/>
</dbReference>
<evidence type="ECO:0000256" key="7">
    <source>
        <dbReference type="RuleBase" id="RU364038"/>
    </source>
</evidence>
<evidence type="ECO:0000313" key="10">
    <source>
        <dbReference type="EMBL" id="EJP74128.1"/>
    </source>
</evidence>
<dbReference type="InterPro" id="IPR018950">
    <property type="entry name" value="DiS-bond_isomerase_DsbC/G_N"/>
</dbReference>
<sequence length="234" mass="26831">MKHLYILSAIISLSVSANIELIINKVQSVLPDGAVVERIEESEISGIYKVFYGDLQPIYVSSDGDFFIYGDMYSIKNESIKNLTQDDINNNRSNIIKDIEEEDFIYFKSPAERHLITVFTDVDCGYCRKFHKEIESYNLKGISVRYLAFPRSGIGNDSYNKMVSAWCSKDRNQSLSQYKEDIQKELLFCEENPIESHYNIGRFLGVTGTPAIFTAKGEYIKGYYSPEDLLELLE</sequence>
<dbReference type="AlphaFoldDB" id="J5KJM8"/>
<name>J5KJM8_9GAMM</name>
<dbReference type="SUPFAM" id="SSF52833">
    <property type="entry name" value="Thioredoxin-like"/>
    <property type="match status" value="1"/>
</dbReference>
<dbReference type="Gene3D" id="3.10.450.70">
    <property type="entry name" value="Disulphide bond isomerase, DsbC/G, N-terminal"/>
    <property type="match status" value="1"/>
</dbReference>
<feature type="domain" description="Thioredoxin-like fold" evidence="9">
    <location>
        <begin position="111"/>
        <end position="233"/>
    </location>
</feature>
<evidence type="ECO:0000259" key="9">
    <source>
        <dbReference type="Pfam" id="PF13098"/>
    </source>
</evidence>
<comment type="similarity">
    <text evidence="2 7">Belongs to the thioredoxin family. DsbC subfamily.</text>
</comment>
<keyword evidence="6 7" id="KW-0676">Redox-active center</keyword>
<dbReference type="InterPro" id="IPR051470">
    <property type="entry name" value="Thiol:disulfide_interchange"/>
</dbReference>
<evidence type="ECO:0000259" key="8">
    <source>
        <dbReference type="Pfam" id="PF10411"/>
    </source>
</evidence>
<dbReference type="SUPFAM" id="SSF54423">
    <property type="entry name" value="DsbC/DsbG N-terminal domain-like"/>
    <property type="match status" value="1"/>
</dbReference>
<dbReference type="CDD" id="cd03020">
    <property type="entry name" value="DsbA_DsbC_DsbG"/>
    <property type="match status" value="1"/>
</dbReference>
<feature type="domain" description="Disulphide bond isomerase DsbC/G N-terminal" evidence="8">
    <location>
        <begin position="19"/>
        <end position="85"/>
    </location>
</feature>
<dbReference type="HOGENOM" id="CLU_083593_0_0_6"/>
<keyword evidence="5" id="KW-1015">Disulfide bond</keyword>
<evidence type="ECO:0000256" key="1">
    <source>
        <dbReference type="ARBA" id="ARBA00004418"/>
    </source>
</evidence>
<comment type="function">
    <text evidence="7">Required for disulfide bond formation in some periplasmic proteins. Acts by transferring its disulfide bond to other proteins and is reduced in the process.</text>
</comment>
<comment type="subcellular location">
    <subcellularLocation>
        <location evidence="1 7">Periplasm</location>
    </subcellularLocation>
</comment>
<evidence type="ECO:0000256" key="5">
    <source>
        <dbReference type="ARBA" id="ARBA00023157"/>
    </source>
</evidence>
<dbReference type="InterPro" id="IPR009094">
    <property type="entry name" value="DiS-bond_isomerase_DsbC/G_N_sf"/>
</dbReference>
<dbReference type="InterPro" id="IPR012336">
    <property type="entry name" value="Thioredoxin-like_fold"/>
</dbReference>
<evidence type="ECO:0000256" key="6">
    <source>
        <dbReference type="ARBA" id="ARBA00023284"/>
    </source>
</evidence>
<evidence type="ECO:0000256" key="2">
    <source>
        <dbReference type="ARBA" id="ARBA00009813"/>
    </source>
</evidence>
<protein>
    <recommendedName>
        <fullName evidence="7">Thiol:disulfide interchange protein</fullName>
    </recommendedName>
</protein>
<dbReference type="Gene3D" id="3.40.30.10">
    <property type="entry name" value="Glutaredoxin"/>
    <property type="match status" value="1"/>
</dbReference>
<evidence type="ECO:0000256" key="4">
    <source>
        <dbReference type="ARBA" id="ARBA00022764"/>
    </source>
</evidence>
<evidence type="ECO:0000313" key="11">
    <source>
        <dbReference type="Proteomes" id="UP000010116"/>
    </source>
</evidence>
<accession>J5KJM8</accession>
<keyword evidence="3 7" id="KW-0732">Signal</keyword>
<dbReference type="Proteomes" id="UP000010116">
    <property type="component" value="Unassembled WGS sequence"/>
</dbReference>
<dbReference type="GO" id="GO:0042597">
    <property type="term" value="C:periplasmic space"/>
    <property type="evidence" value="ECO:0007669"/>
    <property type="project" value="UniProtKB-SubCell"/>
</dbReference>
<reference evidence="10 11" key="1">
    <citation type="journal article" date="2012" name="ISME J.">
        <title>Genomic insights to SAR86, an abundant and uncultivated marine bacterial lineage.</title>
        <authorList>
            <person name="Dupont C.L."/>
            <person name="Rusch D.B."/>
            <person name="Yooseph S."/>
            <person name="Lombardo M.J."/>
            <person name="Richter R.A."/>
            <person name="Valas R."/>
            <person name="Novotny M."/>
            <person name="Yee-Greenbaum J."/>
            <person name="Selengut J.D."/>
            <person name="Haft D.H."/>
            <person name="Halpern A.L."/>
            <person name="Lasken R.S."/>
            <person name="Nealson K."/>
            <person name="Friedman R."/>
            <person name="Venter J.C."/>
        </authorList>
    </citation>
    <scope>NUCLEOTIDE SEQUENCE [LARGE SCALE GENOMIC DNA]</scope>
</reference>
<proteinExistence type="inferred from homology"/>
<keyword evidence="4 7" id="KW-0574">Periplasm</keyword>
<organism evidence="10 11">
    <name type="scientific">SAR86 cluster bacterium SAR86B</name>
    <dbReference type="NCBI Taxonomy" id="1123867"/>
    <lineage>
        <taxon>Bacteria</taxon>
        <taxon>Pseudomonadati</taxon>
        <taxon>Pseudomonadota</taxon>
        <taxon>Gammaproteobacteria</taxon>
        <taxon>SAR86 cluster</taxon>
    </lineage>
</organism>
<dbReference type="InterPro" id="IPR033954">
    <property type="entry name" value="DiS-bond_Isoase_DsbC/G"/>
</dbReference>
<dbReference type="Pfam" id="PF13098">
    <property type="entry name" value="Thioredoxin_2"/>
    <property type="match status" value="1"/>
</dbReference>
<evidence type="ECO:0000256" key="3">
    <source>
        <dbReference type="ARBA" id="ARBA00022729"/>
    </source>
</evidence>
<dbReference type="PANTHER" id="PTHR35272:SF3">
    <property type="entry name" value="THIOL:DISULFIDE INTERCHANGE PROTEIN DSBC"/>
    <property type="match status" value="1"/>
</dbReference>
<dbReference type="Pfam" id="PF10411">
    <property type="entry name" value="DsbC_N"/>
    <property type="match status" value="1"/>
</dbReference>